<dbReference type="EMBL" id="PYAX01000026">
    <property type="protein sequence ID" value="PSL46001.1"/>
    <property type="molecule type" value="Genomic_DNA"/>
</dbReference>
<evidence type="ECO:0000313" key="1">
    <source>
        <dbReference type="EMBL" id="PSL46001.1"/>
    </source>
</evidence>
<proteinExistence type="predicted"/>
<dbReference type="RefSeq" id="WP_106620268.1">
    <property type="nucleotide sequence ID" value="NZ_PYAX01000026.1"/>
</dbReference>
<keyword evidence="2" id="KW-1185">Reference proteome</keyword>
<comment type="caution">
    <text evidence="1">The sequence shown here is derived from an EMBL/GenBank/DDBJ whole genome shotgun (WGS) entry which is preliminary data.</text>
</comment>
<dbReference type="AlphaFoldDB" id="A0A2P8HIG6"/>
<dbReference type="Proteomes" id="UP000241118">
    <property type="component" value="Unassembled WGS sequence"/>
</dbReference>
<protein>
    <submittedName>
        <fullName evidence="1">Uncharacterized protein</fullName>
    </submittedName>
</protein>
<accession>A0A2P8HIG6</accession>
<organism evidence="1 2">
    <name type="scientific">Saccharothrix carnea</name>
    <dbReference type="NCBI Taxonomy" id="1280637"/>
    <lineage>
        <taxon>Bacteria</taxon>
        <taxon>Bacillati</taxon>
        <taxon>Actinomycetota</taxon>
        <taxon>Actinomycetes</taxon>
        <taxon>Pseudonocardiales</taxon>
        <taxon>Pseudonocardiaceae</taxon>
        <taxon>Saccharothrix</taxon>
    </lineage>
</organism>
<sequence>MTVPKPASHVDALDVEMIGVVPPVGLEELTEGYGQTELGACGGTCLCDDCDGGTDFGSAIA</sequence>
<name>A0A2P8HIG6_SACCR</name>
<gene>
    <name evidence="1" type="ORF">B0I31_12632</name>
</gene>
<evidence type="ECO:0000313" key="2">
    <source>
        <dbReference type="Proteomes" id="UP000241118"/>
    </source>
</evidence>
<reference evidence="1 2" key="1">
    <citation type="submission" date="2018-03" db="EMBL/GenBank/DDBJ databases">
        <title>Genomic Encyclopedia of Type Strains, Phase III (KMG-III): the genomes of soil and plant-associated and newly described type strains.</title>
        <authorList>
            <person name="Whitman W."/>
        </authorList>
    </citation>
    <scope>NUCLEOTIDE SEQUENCE [LARGE SCALE GENOMIC DNA]</scope>
    <source>
        <strain evidence="1 2">CGMCC 4.7097</strain>
    </source>
</reference>